<dbReference type="GO" id="GO:0006511">
    <property type="term" value="P:ubiquitin-dependent protein catabolic process"/>
    <property type="evidence" value="ECO:0007669"/>
    <property type="project" value="InterPro"/>
</dbReference>
<keyword evidence="11" id="KW-1185">Reference proteome</keyword>
<dbReference type="EMBL" id="VVIM01000007">
    <property type="protein sequence ID" value="KAB0795835.1"/>
    <property type="molecule type" value="Genomic_DNA"/>
</dbReference>
<keyword evidence="4" id="KW-0833">Ubl conjugation pathway</keyword>
<dbReference type="Gene3D" id="1.20.1310.10">
    <property type="entry name" value="Cullin Repeats"/>
    <property type="match status" value="1"/>
</dbReference>
<dbReference type="Proteomes" id="UP000327044">
    <property type="component" value="Unassembled WGS sequence"/>
</dbReference>
<comment type="similarity">
    <text evidence="6">Belongs to the cullin family.</text>
</comment>
<dbReference type="EMBL" id="VVIM01000761">
    <property type="protein sequence ID" value="KAB0790805.1"/>
    <property type="molecule type" value="Genomic_DNA"/>
</dbReference>
<dbReference type="Gene3D" id="3.30.230.130">
    <property type="entry name" value="Cullin, Chain C, Domain 2"/>
    <property type="match status" value="1"/>
</dbReference>
<accession>A0A1Y1LLF6</accession>
<evidence type="ECO:0000313" key="8">
    <source>
        <dbReference type="EMBL" id="JAV73160.1"/>
    </source>
</evidence>
<feature type="domain" description="Cullin family profile" evidence="7">
    <location>
        <begin position="398"/>
        <end position="631"/>
    </location>
</feature>
<dbReference type="Pfam" id="PF08672">
    <property type="entry name" value="ANAPC2"/>
    <property type="match status" value="1"/>
</dbReference>
<keyword evidence="2" id="KW-0132">Cell division</keyword>
<dbReference type="InterPro" id="IPR036388">
    <property type="entry name" value="WH-like_DNA-bd_sf"/>
</dbReference>
<dbReference type="Pfam" id="PF26557">
    <property type="entry name" value="Cullin_AB"/>
    <property type="match status" value="1"/>
</dbReference>
<protein>
    <recommendedName>
        <fullName evidence="1">Anaphase-promoting complex subunit 2</fullName>
    </recommendedName>
</protein>
<reference evidence="8" key="1">
    <citation type="journal article" date="2016" name="Sci. Rep.">
        <title>Molecular characterization of firefly nuptial gifts: a multi-omics approach sheds light on postcopulatory sexual selection.</title>
        <authorList>
            <person name="Al-Wathiqui N."/>
            <person name="Fallon T.R."/>
            <person name="South A."/>
            <person name="Weng J.K."/>
            <person name="Lewis S.M."/>
        </authorList>
    </citation>
    <scope>NUCLEOTIDE SEQUENCE</scope>
</reference>
<dbReference type="SMART" id="SM00182">
    <property type="entry name" value="CULLIN"/>
    <property type="match status" value="1"/>
</dbReference>
<dbReference type="SUPFAM" id="SSF75632">
    <property type="entry name" value="Cullin homology domain"/>
    <property type="match status" value="1"/>
</dbReference>
<evidence type="ECO:0000256" key="4">
    <source>
        <dbReference type="ARBA" id="ARBA00022786"/>
    </source>
</evidence>
<keyword evidence="5" id="KW-0131">Cell cycle</keyword>
<sequence>MDANVDLKKSWIMIKHTFPILDNNFNWPYAQTTDAQLFETINLINRFGLNATIKSLIISKFEEHVRKFVVPKFWAFFTTDINVGEGFGNFFKAVDYLYTFFTNHIHLIGNTSLLCNSKPIYNAENATDSLKLIIRATLLSQLPLNYNKIIEEFYETALKLENNDDTACPVCGNEPECSCLIYFHATNSKLVELKLLEPLCGQVLTSLIYGYIESYINKTCKDNFDNSYIDALEKWLDQFIINWLRKVYGCDGSSELQEQEYKQKLTNLLYETYTKVRINQLFNIIIEYPESSPALEDLSKCLPKTDLRPLLTKKLQKAMETRLLHPGVSTPDILTAYVASIRSMRILDPSGLLLDVVTQPMHEYLRSREDTVRCVVSSLTEEGPNDLAEELVKGDAVHVDETAASDEDTENWEAWMPDPVDVDPSKTSNIRRSADIISMLVSVYGSKELFINEYRTLLADRLLSQFSCDTEKEIRYLELLKLRFGDSQLHYCEVMLKDISDSKRINHHIKQDANYTDNSFPISALIVSAQFWPPFKDEQLELHPKVLSQMETFTKSFEALKGNRTLSWKNHLGVVDLEIELKDRVLNLSVTPVHAAILMRFQDQDDWCLDRLSRTLHIPPIILRKKIRFWLSHGLIDEFMKDCFCLVEEHDTNVPNLNADVVLDDYESESVMASTQDQREEELQTFWSYIIGMLMNLDSLPLERIHQMLKMFAFQGPTIECSLQELTQFLDRKVREQKLVFSGGLYKLPKNDML</sequence>
<dbReference type="SMART" id="SM01013">
    <property type="entry name" value="APC2"/>
    <property type="match status" value="1"/>
</dbReference>
<dbReference type="GO" id="GO:0005680">
    <property type="term" value="C:anaphase-promoting complex"/>
    <property type="evidence" value="ECO:0007669"/>
    <property type="project" value="TreeGrafter"/>
</dbReference>
<dbReference type="Gene3D" id="1.10.10.10">
    <property type="entry name" value="Winged helix-like DNA-binding domain superfamily/Winged helix DNA-binding domain"/>
    <property type="match status" value="1"/>
</dbReference>
<name>A0A1Y1LLF6_PHOPY</name>
<dbReference type="InterPro" id="IPR059120">
    <property type="entry name" value="Cullin-like_AB"/>
</dbReference>
<dbReference type="GO" id="GO:0031625">
    <property type="term" value="F:ubiquitin protein ligase binding"/>
    <property type="evidence" value="ECO:0007669"/>
    <property type="project" value="InterPro"/>
</dbReference>
<reference evidence="9 11" key="2">
    <citation type="journal article" date="2018" name="Elife">
        <title>Firefly genomes illuminate parallel origins of bioluminescence in beetles.</title>
        <authorList>
            <person name="Fallon T.R."/>
            <person name="Lower S.E."/>
            <person name="Chang C.H."/>
            <person name="Bessho-Uehara M."/>
            <person name="Martin G.J."/>
            <person name="Bewick A.J."/>
            <person name="Behringer M."/>
            <person name="Debat H.J."/>
            <person name="Wong I."/>
            <person name="Day J.C."/>
            <person name="Suvorov A."/>
            <person name="Silva C.J."/>
            <person name="Stanger-Hall K.F."/>
            <person name="Hall D.W."/>
            <person name="Schmitz R.J."/>
            <person name="Nelson D.R."/>
            <person name="Lewis S.M."/>
            <person name="Shigenobu S."/>
            <person name="Bybee S.M."/>
            <person name="Larracuente A.M."/>
            <person name="Oba Y."/>
            <person name="Weng J.K."/>
        </authorList>
    </citation>
    <scope>NUCLEOTIDE SEQUENCE [LARGE SCALE GENOMIC DNA]</scope>
    <source>
        <strain evidence="9">1611_PpyrPB1</strain>
        <tissue evidence="9">Whole body</tissue>
    </source>
</reference>
<evidence type="ECO:0000256" key="1">
    <source>
        <dbReference type="ARBA" id="ARBA00016068"/>
    </source>
</evidence>
<dbReference type="InterPro" id="IPR014786">
    <property type="entry name" value="ANAPC2_C"/>
</dbReference>
<dbReference type="PANTHER" id="PTHR45957">
    <property type="entry name" value="ANAPHASE-PROMOTING COMPLEX SUBUNIT 2"/>
    <property type="match status" value="1"/>
</dbReference>
<dbReference type="InterPro" id="IPR036390">
    <property type="entry name" value="WH_DNA-bd_sf"/>
</dbReference>
<dbReference type="GO" id="GO:0051301">
    <property type="term" value="P:cell division"/>
    <property type="evidence" value="ECO:0007669"/>
    <property type="project" value="UniProtKB-KW"/>
</dbReference>
<dbReference type="GO" id="GO:0070979">
    <property type="term" value="P:protein K11-linked ubiquitination"/>
    <property type="evidence" value="ECO:0007669"/>
    <property type="project" value="TreeGrafter"/>
</dbReference>
<gene>
    <name evidence="10" type="ORF">PPYR_09896</name>
    <name evidence="9" type="ORF">PPYR_15315</name>
</gene>
<dbReference type="InterPro" id="IPR044554">
    <property type="entry name" value="ANAPC2"/>
</dbReference>
<dbReference type="GO" id="GO:0007091">
    <property type="term" value="P:metaphase/anaphase transition of mitotic cell cycle"/>
    <property type="evidence" value="ECO:0007669"/>
    <property type="project" value="TreeGrafter"/>
</dbReference>
<dbReference type="InterPro" id="IPR036317">
    <property type="entry name" value="Cullin_homology_sf"/>
</dbReference>
<reference evidence="9" key="3">
    <citation type="submission" date="2019-08" db="EMBL/GenBank/DDBJ databases">
        <authorList>
            <consortium name="Photinus pyralis genome working group"/>
            <person name="Fallon T.R."/>
            <person name="Sander Lower S.E."/>
            <person name="Weng J.-K."/>
        </authorList>
    </citation>
    <scope>NUCLEOTIDE SEQUENCE</scope>
    <source>
        <strain evidence="9">1611_PpyrPB1</strain>
        <tissue evidence="9">Whole body</tissue>
    </source>
</reference>
<evidence type="ECO:0000256" key="2">
    <source>
        <dbReference type="ARBA" id="ARBA00022618"/>
    </source>
</evidence>
<evidence type="ECO:0000313" key="9">
    <source>
        <dbReference type="EMBL" id="KAB0790805.1"/>
    </source>
</evidence>
<dbReference type="OrthoDB" id="5581181at2759"/>
<dbReference type="AlphaFoldDB" id="A0A1Y1LLF6"/>
<dbReference type="InterPro" id="IPR057975">
    <property type="entry name" value="TPR_ANAPC2"/>
</dbReference>
<evidence type="ECO:0000313" key="11">
    <source>
        <dbReference type="Proteomes" id="UP000327044"/>
    </source>
</evidence>
<dbReference type="FunFam" id="1.20.1310.10:FF:000052">
    <property type="entry name" value="Anaphase-promoting complex subunit 2"/>
    <property type="match status" value="1"/>
</dbReference>
<evidence type="ECO:0000313" key="10">
    <source>
        <dbReference type="EMBL" id="KAB0795835.1"/>
    </source>
</evidence>
<evidence type="ECO:0000256" key="3">
    <source>
        <dbReference type="ARBA" id="ARBA00022776"/>
    </source>
</evidence>
<dbReference type="FunCoup" id="A0A1Y1LLF6">
    <property type="interactions" value="880"/>
</dbReference>
<dbReference type="InParanoid" id="A0A1Y1LLF6"/>
<dbReference type="PROSITE" id="PS50069">
    <property type="entry name" value="CULLIN_2"/>
    <property type="match status" value="1"/>
</dbReference>
<organism evidence="8">
    <name type="scientific">Photinus pyralis</name>
    <name type="common">Common eastern firefly</name>
    <name type="synonym">Lampyris pyralis</name>
    <dbReference type="NCBI Taxonomy" id="7054"/>
    <lineage>
        <taxon>Eukaryota</taxon>
        <taxon>Metazoa</taxon>
        <taxon>Ecdysozoa</taxon>
        <taxon>Arthropoda</taxon>
        <taxon>Hexapoda</taxon>
        <taxon>Insecta</taxon>
        <taxon>Pterygota</taxon>
        <taxon>Neoptera</taxon>
        <taxon>Endopterygota</taxon>
        <taxon>Coleoptera</taxon>
        <taxon>Polyphaga</taxon>
        <taxon>Elateriformia</taxon>
        <taxon>Elateroidea</taxon>
        <taxon>Lampyridae</taxon>
        <taxon>Lampyrinae</taxon>
        <taxon>Photinus</taxon>
    </lineage>
</organism>
<dbReference type="Pfam" id="PF25773">
    <property type="entry name" value="TPR_ANAPC2"/>
    <property type="match status" value="1"/>
</dbReference>
<evidence type="ECO:0000259" key="7">
    <source>
        <dbReference type="PROSITE" id="PS50069"/>
    </source>
</evidence>
<keyword evidence="3" id="KW-0498">Mitosis</keyword>
<dbReference type="SUPFAM" id="SSF46785">
    <property type="entry name" value="Winged helix' DNA-binding domain"/>
    <property type="match status" value="1"/>
</dbReference>
<evidence type="ECO:0000256" key="6">
    <source>
        <dbReference type="PROSITE-ProRule" id="PRU00330"/>
    </source>
</evidence>
<evidence type="ECO:0000256" key="5">
    <source>
        <dbReference type="ARBA" id="ARBA00023306"/>
    </source>
</evidence>
<dbReference type="InterPro" id="IPR016158">
    <property type="entry name" value="Cullin_homology"/>
</dbReference>
<dbReference type="EMBL" id="GEZM01055087">
    <property type="protein sequence ID" value="JAV73160.1"/>
    <property type="molecule type" value="Transcribed_RNA"/>
</dbReference>
<proteinExistence type="inferred from homology"/>
<dbReference type="PANTHER" id="PTHR45957:SF1">
    <property type="entry name" value="ANAPHASE-PROMOTING COMPLEX SUBUNIT 2"/>
    <property type="match status" value="1"/>
</dbReference>